<evidence type="ECO:0000256" key="1">
    <source>
        <dbReference type="SAM" id="Phobius"/>
    </source>
</evidence>
<accession>A0A4Q2UJL5</accession>
<sequence>MFKNIDDYKNDFFLNPIPKWITHFGVGVMIFFIILIYFIATQISFPKLVQTQVVVKDELSYVKVHYSTFEQLNENQNIRVKLPYIKLQYVGKLSINKSWAEADSVVIPIYIDKNLLKRIPFKGSIKCPGSITFGNYSIIDRLYRSRINDNSL</sequence>
<dbReference type="RefSeq" id="WP_129605732.1">
    <property type="nucleotide sequence ID" value="NZ_SBLB01000010.1"/>
</dbReference>
<keyword evidence="3" id="KW-1185">Reference proteome</keyword>
<protein>
    <submittedName>
        <fullName evidence="2">Uncharacterized protein</fullName>
    </submittedName>
</protein>
<name>A0A4Q2UJL5_9BACT</name>
<evidence type="ECO:0000313" key="2">
    <source>
        <dbReference type="EMBL" id="RYC66949.1"/>
    </source>
</evidence>
<comment type="caution">
    <text evidence="2">The sequence shown here is derived from an EMBL/GenBank/DDBJ whole genome shotgun (WGS) entry which is preliminary data.</text>
</comment>
<keyword evidence="1" id="KW-1133">Transmembrane helix</keyword>
<reference evidence="2 3" key="1">
    <citation type="submission" date="2019-01" db="EMBL/GenBank/DDBJ databases">
        <title>Spirosoma flava sp. nov., a propanil-degrading bacterium isolated from herbicide-contaminated soil.</title>
        <authorList>
            <person name="Zhang L."/>
            <person name="Jiang J.-D."/>
        </authorList>
    </citation>
    <scope>NUCLEOTIDE SEQUENCE [LARGE SCALE GENOMIC DNA]</scope>
    <source>
        <strain evidence="2 3">TY50</strain>
    </source>
</reference>
<dbReference type="EMBL" id="SBLB01000010">
    <property type="protein sequence ID" value="RYC66949.1"/>
    <property type="molecule type" value="Genomic_DNA"/>
</dbReference>
<dbReference type="AlphaFoldDB" id="A0A4Q2UJL5"/>
<keyword evidence="1" id="KW-0812">Transmembrane</keyword>
<gene>
    <name evidence="2" type="ORF">EQG79_26590</name>
</gene>
<organism evidence="2 3">
    <name type="scientific">Spirosoma sordidisoli</name>
    <dbReference type="NCBI Taxonomy" id="2502893"/>
    <lineage>
        <taxon>Bacteria</taxon>
        <taxon>Pseudomonadati</taxon>
        <taxon>Bacteroidota</taxon>
        <taxon>Cytophagia</taxon>
        <taxon>Cytophagales</taxon>
        <taxon>Cytophagaceae</taxon>
        <taxon>Spirosoma</taxon>
    </lineage>
</organism>
<dbReference type="Proteomes" id="UP000290407">
    <property type="component" value="Unassembled WGS sequence"/>
</dbReference>
<proteinExistence type="predicted"/>
<feature type="transmembrane region" description="Helical" evidence="1">
    <location>
        <begin position="20"/>
        <end position="40"/>
    </location>
</feature>
<evidence type="ECO:0000313" key="3">
    <source>
        <dbReference type="Proteomes" id="UP000290407"/>
    </source>
</evidence>
<keyword evidence="1" id="KW-0472">Membrane</keyword>